<protein>
    <recommendedName>
        <fullName evidence="3">DUF38 domain-containing protein</fullName>
    </recommendedName>
</protein>
<sequence length="197" mass="23384">MFTVKNINFHCCKVDNMIDVLRKVKNGVETIAMQFDIMISDKLAEILANSHVQNVPYWHIHKCNEVDILYRVAEMWVDTNSKSGSTFQLSAYENGSFEKFLEHFDDRIVSKSEKRVRIRTNNPDRHILLERGLDDIITINYYLQLFRLMMISAEMKESEYNDNCKEWISKMDTDIYEEFDSECSYDGVDYDSDEYDY</sequence>
<organism evidence="1 2">
    <name type="scientific">Caenorhabditis nigoni</name>
    <dbReference type="NCBI Taxonomy" id="1611254"/>
    <lineage>
        <taxon>Eukaryota</taxon>
        <taxon>Metazoa</taxon>
        <taxon>Ecdysozoa</taxon>
        <taxon>Nematoda</taxon>
        <taxon>Chromadorea</taxon>
        <taxon>Rhabditida</taxon>
        <taxon>Rhabditina</taxon>
        <taxon>Rhabditomorpha</taxon>
        <taxon>Rhabditoidea</taxon>
        <taxon>Rhabditidae</taxon>
        <taxon>Peloderinae</taxon>
        <taxon>Caenorhabditis</taxon>
    </lineage>
</organism>
<proteinExistence type="predicted"/>
<evidence type="ECO:0008006" key="3">
    <source>
        <dbReference type="Google" id="ProtNLM"/>
    </source>
</evidence>
<dbReference type="AlphaFoldDB" id="A0A2G5TZF2"/>
<keyword evidence="2" id="KW-1185">Reference proteome</keyword>
<evidence type="ECO:0000313" key="1">
    <source>
        <dbReference type="EMBL" id="PIC32481.1"/>
    </source>
</evidence>
<evidence type="ECO:0000313" key="2">
    <source>
        <dbReference type="Proteomes" id="UP000230233"/>
    </source>
</evidence>
<dbReference type="PANTHER" id="PTHR31006">
    <property type="entry name" value="F-BOX DOMAIN-CONTAINING PROTEIN-RELATED-RELATED"/>
    <property type="match status" value="1"/>
</dbReference>
<comment type="caution">
    <text evidence="1">The sequence shown here is derived from an EMBL/GenBank/DDBJ whole genome shotgun (WGS) entry which is preliminary data.</text>
</comment>
<dbReference type="PANTHER" id="PTHR31006:SF3">
    <property type="entry name" value="F-BOX DOMAIN-CONTAINING PROTEIN-RELATED"/>
    <property type="match status" value="1"/>
</dbReference>
<reference evidence="2" key="1">
    <citation type="submission" date="2017-10" db="EMBL/GenBank/DDBJ databases">
        <title>Rapid genome shrinkage in a self-fertile nematode reveals novel sperm competition proteins.</title>
        <authorList>
            <person name="Yin D."/>
            <person name="Schwarz E.M."/>
            <person name="Thomas C.G."/>
            <person name="Felde R.L."/>
            <person name="Korf I.F."/>
            <person name="Cutter A.D."/>
            <person name="Schartner C.M."/>
            <person name="Ralston E.J."/>
            <person name="Meyer B.J."/>
            <person name="Haag E.S."/>
        </authorList>
    </citation>
    <scope>NUCLEOTIDE SEQUENCE [LARGE SCALE GENOMIC DNA]</scope>
    <source>
        <strain evidence="2">JU1422</strain>
    </source>
</reference>
<dbReference type="EMBL" id="PDUG01000004">
    <property type="protein sequence ID" value="PIC32481.1"/>
    <property type="molecule type" value="Genomic_DNA"/>
</dbReference>
<name>A0A2G5TZF2_9PELO</name>
<gene>
    <name evidence="1" type="primary">Cnig_chr_IV.g12796</name>
    <name evidence="1" type="ORF">B9Z55_012796</name>
</gene>
<dbReference type="InterPro" id="IPR042317">
    <property type="entry name" value="She-1-like"/>
</dbReference>
<dbReference type="Proteomes" id="UP000230233">
    <property type="component" value="Chromosome IV"/>
</dbReference>
<dbReference type="OrthoDB" id="5784581at2759"/>
<accession>A0A2G5TZF2</accession>